<name>A0AAU9TM47_EUPED</name>
<evidence type="ECO:0000256" key="2">
    <source>
        <dbReference type="ARBA" id="ARBA00004123"/>
    </source>
</evidence>
<feature type="domain" description="DDE Tnp4" evidence="8">
    <location>
        <begin position="173"/>
        <end position="338"/>
    </location>
</feature>
<dbReference type="GO" id="GO:0046872">
    <property type="term" value="F:metal ion binding"/>
    <property type="evidence" value="ECO:0007669"/>
    <property type="project" value="UniProtKB-KW"/>
</dbReference>
<evidence type="ECO:0000256" key="4">
    <source>
        <dbReference type="ARBA" id="ARBA00022722"/>
    </source>
</evidence>
<comment type="cofactor">
    <cofactor evidence="1">
        <name>a divalent metal cation</name>
        <dbReference type="ChEBI" id="CHEBI:60240"/>
    </cofactor>
</comment>
<evidence type="ECO:0000256" key="5">
    <source>
        <dbReference type="ARBA" id="ARBA00022723"/>
    </source>
</evidence>
<dbReference type="AlphaFoldDB" id="A0AAU9TM47"/>
<gene>
    <name evidence="9" type="ORF">EEDITHA_LOCUS2977</name>
</gene>
<dbReference type="InterPro" id="IPR027806">
    <property type="entry name" value="HARBI1_dom"/>
</dbReference>
<keyword evidence="6" id="KW-0378">Hydrolase</keyword>
<evidence type="ECO:0000256" key="6">
    <source>
        <dbReference type="ARBA" id="ARBA00022801"/>
    </source>
</evidence>
<dbReference type="GO" id="GO:0005634">
    <property type="term" value="C:nucleus"/>
    <property type="evidence" value="ECO:0007669"/>
    <property type="project" value="UniProtKB-SubCell"/>
</dbReference>
<keyword evidence="5" id="KW-0479">Metal-binding</keyword>
<dbReference type="PANTHER" id="PTHR22930">
    <property type="match status" value="1"/>
</dbReference>
<evidence type="ECO:0000313" key="9">
    <source>
        <dbReference type="EMBL" id="CAH2086625.1"/>
    </source>
</evidence>
<dbReference type="GO" id="GO:0016787">
    <property type="term" value="F:hydrolase activity"/>
    <property type="evidence" value="ECO:0007669"/>
    <property type="project" value="UniProtKB-KW"/>
</dbReference>
<proteinExistence type="inferred from homology"/>
<dbReference type="GO" id="GO:0004518">
    <property type="term" value="F:nuclease activity"/>
    <property type="evidence" value="ECO:0007669"/>
    <property type="project" value="UniProtKB-KW"/>
</dbReference>
<dbReference type="EMBL" id="CAKOGL010000005">
    <property type="protein sequence ID" value="CAH2086625.1"/>
    <property type="molecule type" value="Genomic_DNA"/>
</dbReference>
<protein>
    <recommendedName>
        <fullName evidence="8">DDE Tnp4 domain-containing protein</fullName>
    </recommendedName>
</protein>
<organism evidence="9 10">
    <name type="scientific">Euphydryas editha</name>
    <name type="common">Edith's checkerspot</name>
    <dbReference type="NCBI Taxonomy" id="104508"/>
    <lineage>
        <taxon>Eukaryota</taxon>
        <taxon>Metazoa</taxon>
        <taxon>Ecdysozoa</taxon>
        <taxon>Arthropoda</taxon>
        <taxon>Hexapoda</taxon>
        <taxon>Insecta</taxon>
        <taxon>Pterygota</taxon>
        <taxon>Neoptera</taxon>
        <taxon>Endopterygota</taxon>
        <taxon>Lepidoptera</taxon>
        <taxon>Glossata</taxon>
        <taxon>Ditrysia</taxon>
        <taxon>Papilionoidea</taxon>
        <taxon>Nymphalidae</taxon>
        <taxon>Nymphalinae</taxon>
        <taxon>Euphydryas</taxon>
    </lineage>
</organism>
<reference evidence="9" key="1">
    <citation type="submission" date="2022-03" db="EMBL/GenBank/DDBJ databases">
        <authorList>
            <person name="Tunstrom K."/>
        </authorList>
    </citation>
    <scope>NUCLEOTIDE SEQUENCE</scope>
</reference>
<evidence type="ECO:0000313" key="10">
    <source>
        <dbReference type="Proteomes" id="UP001153954"/>
    </source>
</evidence>
<dbReference type="Pfam" id="PF13359">
    <property type="entry name" value="DDE_Tnp_4"/>
    <property type="match status" value="1"/>
</dbReference>
<dbReference type="InterPro" id="IPR045249">
    <property type="entry name" value="HARBI1-like"/>
</dbReference>
<sequence length="394" mass="45040">MFKHFSIEDLSIIALLLEEEDKTKKRAKRMAVHPMLKKRKLEGEYWTLFKELVDDEKKFFIYFRMSRYQFDILLNKIELLITKQDTVFKEALSPKEKLAVCLRFLATGDSFVSIAFSYRLGVSTVHKIVKEVCSAIIERLMSETMPVPTKEQWQKIAEEFWNTWNFPNCIGAIDGKHVQITAPANSGSQFFNYKKTFSIVLMAIVDADYKFICVDVGAYGKNSDGGIFSNSNIGKALISNIFNVPESTNLLGTEITAPYVIIGDEAFPLTTYLMRPYPKPQLGDQRKNIFNDRLSRARKVVENAFGILSQKFRIYNRRIQLDPDNADNVIMATCILHNYIKSGGSQHSHNEEDIIASYSLSNLPRQGGNHQVAAFNVRENFARFFDSPEGALNY</sequence>
<evidence type="ECO:0000259" key="8">
    <source>
        <dbReference type="Pfam" id="PF13359"/>
    </source>
</evidence>
<dbReference type="Proteomes" id="UP001153954">
    <property type="component" value="Unassembled WGS sequence"/>
</dbReference>
<evidence type="ECO:0000256" key="1">
    <source>
        <dbReference type="ARBA" id="ARBA00001968"/>
    </source>
</evidence>
<keyword evidence="4" id="KW-0540">Nuclease</keyword>
<evidence type="ECO:0000256" key="7">
    <source>
        <dbReference type="ARBA" id="ARBA00023242"/>
    </source>
</evidence>
<evidence type="ECO:0000256" key="3">
    <source>
        <dbReference type="ARBA" id="ARBA00006958"/>
    </source>
</evidence>
<dbReference type="PANTHER" id="PTHR22930:SF269">
    <property type="entry name" value="NUCLEASE HARBI1-LIKE PROTEIN"/>
    <property type="match status" value="1"/>
</dbReference>
<comment type="subcellular location">
    <subcellularLocation>
        <location evidence="2">Nucleus</location>
    </subcellularLocation>
</comment>
<keyword evidence="10" id="KW-1185">Reference proteome</keyword>
<comment type="similarity">
    <text evidence="3">Belongs to the HARBI1 family.</text>
</comment>
<keyword evidence="7" id="KW-0539">Nucleus</keyword>
<comment type="caution">
    <text evidence="9">The sequence shown here is derived from an EMBL/GenBank/DDBJ whole genome shotgun (WGS) entry which is preliminary data.</text>
</comment>
<accession>A0AAU9TM47</accession>